<dbReference type="PROSITE" id="PS01124">
    <property type="entry name" value="HTH_ARAC_FAMILY_2"/>
    <property type="match status" value="1"/>
</dbReference>
<dbReference type="InterPro" id="IPR009057">
    <property type="entry name" value="Homeodomain-like_sf"/>
</dbReference>
<evidence type="ECO:0000313" key="5">
    <source>
        <dbReference type="EMBL" id="SAL83660.1"/>
    </source>
</evidence>
<keyword evidence="6" id="KW-1185">Reference proteome</keyword>
<evidence type="ECO:0000259" key="4">
    <source>
        <dbReference type="PROSITE" id="PS01124"/>
    </source>
</evidence>
<dbReference type="SUPFAM" id="SSF46689">
    <property type="entry name" value="Homeodomain-like"/>
    <property type="match status" value="2"/>
</dbReference>
<reference evidence="5" key="1">
    <citation type="submission" date="2016-01" db="EMBL/GenBank/DDBJ databases">
        <authorList>
            <person name="Peeters C."/>
        </authorList>
    </citation>
    <scope>NUCLEOTIDE SEQUENCE [LARGE SCALE GENOMIC DNA]</scope>
    <source>
        <strain evidence="5">LMG 29317</strain>
    </source>
</reference>
<organism evidence="5 6">
    <name type="scientific">Caballeronia arvi</name>
    <dbReference type="NCBI Taxonomy" id="1777135"/>
    <lineage>
        <taxon>Bacteria</taxon>
        <taxon>Pseudomonadati</taxon>
        <taxon>Pseudomonadota</taxon>
        <taxon>Betaproteobacteria</taxon>
        <taxon>Burkholderiales</taxon>
        <taxon>Burkholderiaceae</taxon>
        <taxon>Caballeronia</taxon>
    </lineage>
</organism>
<name>A0A158KST4_9BURK</name>
<keyword evidence="2" id="KW-0238">DNA-binding</keyword>
<evidence type="ECO:0000256" key="2">
    <source>
        <dbReference type="ARBA" id="ARBA00023125"/>
    </source>
</evidence>
<evidence type="ECO:0000313" key="6">
    <source>
        <dbReference type="Proteomes" id="UP000055019"/>
    </source>
</evidence>
<dbReference type="GO" id="GO:0043565">
    <property type="term" value="F:sequence-specific DNA binding"/>
    <property type="evidence" value="ECO:0007669"/>
    <property type="project" value="InterPro"/>
</dbReference>
<dbReference type="GO" id="GO:0003700">
    <property type="term" value="F:DNA-binding transcription factor activity"/>
    <property type="evidence" value="ECO:0007669"/>
    <property type="project" value="InterPro"/>
</dbReference>
<dbReference type="PANTHER" id="PTHR46796:SF6">
    <property type="entry name" value="ARAC SUBFAMILY"/>
    <property type="match status" value="1"/>
</dbReference>
<dbReference type="Pfam" id="PF12833">
    <property type="entry name" value="HTH_18"/>
    <property type="match status" value="1"/>
</dbReference>
<dbReference type="SMART" id="SM00342">
    <property type="entry name" value="HTH_ARAC"/>
    <property type="match status" value="1"/>
</dbReference>
<protein>
    <submittedName>
        <fullName evidence="5">AraC family transcriptional regulator</fullName>
    </submittedName>
</protein>
<dbReference type="Gene3D" id="1.10.10.60">
    <property type="entry name" value="Homeodomain-like"/>
    <property type="match status" value="2"/>
</dbReference>
<comment type="caution">
    <text evidence="5">The sequence shown here is derived from an EMBL/GenBank/DDBJ whole genome shotgun (WGS) entry which is preliminary data.</text>
</comment>
<evidence type="ECO:0000256" key="3">
    <source>
        <dbReference type="ARBA" id="ARBA00023163"/>
    </source>
</evidence>
<dbReference type="InterPro" id="IPR029062">
    <property type="entry name" value="Class_I_gatase-like"/>
</dbReference>
<dbReference type="PANTHER" id="PTHR46796">
    <property type="entry name" value="HTH-TYPE TRANSCRIPTIONAL ACTIVATOR RHAS-RELATED"/>
    <property type="match status" value="1"/>
</dbReference>
<gene>
    <name evidence="5" type="ORF">AWB74_06671</name>
</gene>
<dbReference type="PROSITE" id="PS00041">
    <property type="entry name" value="HTH_ARAC_FAMILY_1"/>
    <property type="match status" value="1"/>
</dbReference>
<accession>A0A158KST4</accession>
<dbReference type="EMBL" id="FCOM02000048">
    <property type="protein sequence ID" value="SAL83660.1"/>
    <property type="molecule type" value="Genomic_DNA"/>
</dbReference>
<proteinExistence type="predicted"/>
<dbReference type="AlphaFoldDB" id="A0A158KST4"/>
<dbReference type="InterPro" id="IPR050204">
    <property type="entry name" value="AraC_XylS_family_regulators"/>
</dbReference>
<keyword evidence="1" id="KW-0805">Transcription regulation</keyword>
<dbReference type="Gene3D" id="3.40.50.880">
    <property type="match status" value="1"/>
</dbReference>
<feature type="domain" description="HTH araC/xylS-type" evidence="4">
    <location>
        <begin position="223"/>
        <end position="321"/>
    </location>
</feature>
<dbReference type="Proteomes" id="UP000055019">
    <property type="component" value="Unassembled WGS sequence"/>
</dbReference>
<sequence length="328" mass="35714">MAMSHAIFCCDADLRSRFEPFGGPDVKHVGIVLYDGFSLVGVGTLIETLHIANELQGSGERRRLTYRVSLLSARGGVVPCSSSIRVCTEQLDLQRSGAFDALYVAGGAGVTGASADDGLIELLKTIGSESVAISALGSGHTLLAAAGLSCNTCVSLGRDVFTHDRPSRPRDERSHALVYGLGLLKRDLGYDIVSSTAERLLDNQHLSIMLSEIRTPTTAEKTQESARWLERNCGKPVSVVDAAHTAAMSGRNFSRHFKRQMGLTPSQYLLNARLKLSCELLMNSELPIDKIARRTGLSSGERLSKLFRKQFSMSPTEYRALKREENIL</sequence>
<evidence type="ECO:0000256" key="1">
    <source>
        <dbReference type="ARBA" id="ARBA00023015"/>
    </source>
</evidence>
<dbReference type="InterPro" id="IPR018060">
    <property type="entry name" value="HTH_AraC"/>
</dbReference>
<dbReference type="SUPFAM" id="SSF52317">
    <property type="entry name" value="Class I glutamine amidotransferase-like"/>
    <property type="match status" value="1"/>
</dbReference>
<dbReference type="InterPro" id="IPR018062">
    <property type="entry name" value="HTH_AraC-typ_CS"/>
</dbReference>
<keyword evidence="3" id="KW-0804">Transcription</keyword>